<dbReference type="NCBIfam" id="TIGR03505">
    <property type="entry name" value="FimV_core"/>
    <property type="match status" value="1"/>
</dbReference>
<feature type="region of interest" description="Disordered" evidence="2">
    <location>
        <begin position="281"/>
        <end position="306"/>
    </location>
</feature>
<feature type="compositionally biased region" description="Acidic residues" evidence="2">
    <location>
        <begin position="678"/>
        <end position="692"/>
    </location>
</feature>
<keyword evidence="7" id="KW-1185">Reference proteome</keyword>
<evidence type="ECO:0000256" key="4">
    <source>
        <dbReference type="SAM" id="SignalP"/>
    </source>
</evidence>
<feature type="domain" description="FimV N-terminal" evidence="5">
    <location>
        <begin position="21"/>
        <end position="128"/>
    </location>
</feature>
<keyword evidence="3" id="KW-0812">Transmembrane</keyword>
<evidence type="ECO:0000313" key="7">
    <source>
        <dbReference type="Proteomes" id="UP000034410"/>
    </source>
</evidence>
<accession>A0A0F7JZC4</accession>
<feature type="compositionally biased region" description="Polar residues" evidence="2">
    <location>
        <begin position="502"/>
        <end position="517"/>
    </location>
</feature>
<feature type="compositionally biased region" description="Basic and acidic residues" evidence="2">
    <location>
        <begin position="693"/>
        <end position="702"/>
    </location>
</feature>
<dbReference type="EMBL" id="CP011412">
    <property type="protein sequence ID" value="AKH20250.1"/>
    <property type="molecule type" value="Genomic_DNA"/>
</dbReference>
<dbReference type="OrthoDB" id="5298707at2"/>
<dbReference type="Pfam" id="PF25800">
    <property type="entry name" value="FimV_N"/>
    <property type="match status" value="1"/>
</dbReference>
<evidence type="ECO:0000256" key="3">
    <source>
        <dbReference type="SAM" id="Phobius"/>
    </source>
</evidence>
<feature type="chain" id="PRO_5002517330" description="FimV N-terminal domain-containing protein" evidence="4">
    <location>
        <begin position="21"/>
        <end position="702"/>
    </location>
</feature>
<reference evidence="6 7" key="1">
    <citation type="journal article" date="2015" name="Genome Announc.">
        <title>Complete Genome Sequence of Sedimenticola thiotaurini Strain SIP-G1, a Polyphosphate- and Polyhydroxyalkanoate-Accumulating Sulfur-Oxidizing Gammaproteobacterium Isolated from Salt Marsh Sediments.</title>
        <authorList>
            <person name="Flood B.E."/>
            <person name="Jones D.S."/>
            <person name="Bailey J.V."/>
        </authorList>
    </citation>
    <scope>NUCLEOTIDE SEQUENCE [LARGE SCALE GENOMIC DNA]</scope>
    <source>
        <strain evidence="6 7">SIP-G1</strain>
    </source>
</reference>
<name>A0A0F7JZC4_9GAMM</name>
<dbReference type="KEGG" id="seds:AAY24_07700"/>
<dbReference type="AlphaFoldDB" id="A0A0F7JZC4"/>
<dbReference type="InterPro" id="IPR020012">
    <property type="entry name" value="LysM_FimV"/>
</dbReference>
<feature type="compositionally biased region" description="Acidic residues" evidence="2">
    <location>
        <begin position="649"/>
        <end position="658"/>
    </location>
</feature>
<dbReference type="RefSeq" id="WP_046859185.1">
    <property type="nucleotide sequence ID" value="NZ_CP011412.1"/>
</dbReference>
<feature type="region of interest" description="Disordered" evidence="2">
    <location>
        <begin position="241"/>
        <end position="267"/>
    </location>
</feature>
<dbReference type="PATRIC" id="fig|1543721.4.peg.1596"/>
<feature type="compositionally biased region" description="Basic and acidic residues" evidence="2">
    <location>
        <begin position="466"/>
        <end position="485"/>
    </location>
</feature>
<protein>
    <recommendedName>
        <fullName evidence="5">FimV N-terminal domain-containing protein</fullName>
    </recommendedName>
</protein>
<feature type="region of interest" description="Disordered" evidence="2">
    <location>
        <begin position="132"/>
        <end position="155"/>
    </location>
</feature>
<organism evidence="6 7">
    <name type="scientific">Sedimenticola thiotaurini</name>
    <dbReference type="NCBI Taxonomy" id="1543721"/>
    <lineage>
        <taxon>Bacteria</taxon>
        <taxon>Pseudomonadati</taxon>
        <taxon>Pseudomonadota</taxon>
        <taxon>Gammaproteobacteria</taxon>
        <taxon>Chromatiales</taxon>
        <taxon>Sedimenticolaceae</taxon>
        <taxon>Sedimenticola</taxon>
    </lineage>
</organism>
<feature type="transmembrane region" description="Helical" evidence="3">
    <location>
        <begin position="434"/>
        <end position="452"/>
    </location>
</feature>
<sequence length="702" mass="77176">MFRKSHVLLLLLMPSASVFALGLGGVRVESALNEPLNARVELISVDQTAVEDIRVKLAGPEIFNRAGVARPYLLSKLRFKPVIPEHGSPYIQVSTRDAVREPFLDFLLEVSWPQGNLVREFTILLDPPTYRPPRTESVATQPVQSPAPEADSAAVTTTYGPVQRSETLWVIAGKVFSDAGISRNRAMIGLLRANPDAFRQGNINFLKKGALLRIPTPEEIAAISEAGARVAIKEQMAAWRKGRATAAAPSPAPMDRKPDPRPVQSEVVADPTGTQATVVADGDSQAAQPPAPGEAEQEMSASERKQLRVVEPEENWQLGEKGEAKYPARESDKLREAIKDSEQELVAVQEINKDITELRAALESKVEALRKALEEKDAELEKLRQQIAQTGVTPQTGTGDAAMVPAEPTPPGNVSTSAPVTKQPTDSAGWKDEYWMILMGAVIAVLLLLLLLSNRGRKRQEAYRGPKLFEHSDDPVDASSDKLETSLDDAVEQAEAPMSKVATPSQSMEQKTETSPGKSHDIGSILMEADIYLAYRRYSQAEALVQEAMEENPDSFELKAKLLEIYAFRRDKQSFSRYLDRVYPVLMTQAPELWEKVIDMGQPLVPDHPAWSGGEGEDTIEMTLPPERADMGEDLFAEGSPSGQSPFDLDVDLDELDIPTEKVDPSIFDELNGRPVEPVEDEIPSIDLDLDYENPKDPDQGK</sequence>
<evidence type="ECO:0000313" key="6">
    <source>
        <dbReference type="EMBL" id="AKH20250.1"/>
    </source>
</evidence>
<evidence type="ECO:0000256" key="1">
    <source>
        <dbReference type="SAM" id="Coils"/>
    </source>
</evidence>
<evidence type="ECO:0000259" key="5">
    <source>
        <dbReference type="Pfam" id="PF25800"/>
    </source>
</evidence>
<feature type="region of interest" description="Disordered" evidence="2">
    <location>
        <begin position="466"/>
        <end position="520"/>
    </location>
</feature>
<dbReference type="InterPro" id="IPR057840">
    <property type="entry name" value="FimV_N"/>
</dbReference>
<evidence type="ECO:0000256" key="2">
    <source>
        <dbReference type="SAM" id="MobiDB-lite"/>
    </source>
</evidence>
<feature type="signal peptide" evidence="4">
    <location>
        <begin position="1"/>
        <end position="20"/>
    </location>
</feature>
<proteinExistence type="predicted"/>
<keyword evidence="4" id="KW-0732">Signal</keyword>
<feature type="coiled-coil region" evidence="1">
    <location>
        <begin position="331"/>
        <end position="393"/>
    </location>
</feature>
<keyword evidence="1" id="KW-0175">Coiled coil</keyword>
<feature type="region of interest" description="Disordered" evidence="2">
    <location>
        <begin position="632"/>
        <end position="702"/>
    </location>
</feature>
<dbReference type="Proteomes" id="UP000034410">
    <property type="component" value="Chromosome"/>
</dbReference>
<keyword evidence="3" id="KW-1133">Transmembrane helix</keyword>
<keyword evidence="3" id="KW-0472">Membrane</keyword>
<gene>
    <name evidence="6" type="ORF">AAY24_07700</name>
</gene>